<feature type="region of interest" description="Disordered" evidence="1">
    <location>
        <begin position="56"/>
        <end position="97"/>
    </location>
</feature>
<dbReference type="PaxDb" id="67767-A0A0J7JWK0"/>
<name>A0A0J7JWK0_LASNI</name>
<dbReference type="Proteomes" id="UP000036403">
    <property type="component" value="Unassembled WGS sequence"/>
</dbReference>
<accession>A0A0J7JWK0</accession>
<proteinExistence type="predicted"/>
<reference evidence="2 3" key="1">
    <citation type="submission" date="2015-04" db="EMBL/GenBank/DDBJ databases">
        <title>Lasius niger genome sequencing.</title>
        <authorList>
            <person name="Konorov E.A."/>
            <person name="Nikitin M.A."/>
            <person name="Kirill M.V."/>
            <person name="Chang P."/>
        </authorList>
    </citation>
    <scope>NUCLEOTIDE SEQUENCE [LARGE SCALE GENOMIC DNA]</scope>
    <source>
        <tissue evidence="2">Whole</tissue>
    </source>
</reference>
<evidence type="ECO:0000256" key="1">
    <source>
        <dbReference type="SAM" id="MobiDB-lite"/>
    </source>
</evidence>
<comment type="caution">
    <text evidence="2">The sequence shown here is derived from an EMBL/GenBank/DDBJ whole genome shotgun (WGS) entry which is preliminary data.</text>
</comment>
<keyword evidence="3" id="KW-1185">Reference proteome</keyword>
<evidence type="ECO:0000313" key="2">
    <source>
        <dbReference type="EMBL" id="KMQ82472.1"/>
    </source>
</evidence>
<organism evidence="2 3">
    <name type="scientific">Lasius niger</name>
    <name type="common">Black garden ant</name>
    <dbReference type="NCBI Taxonomy" id="67767"/>
    <lineage>
        <taxon>Eukaryota</taxon>
        <taxon>Metazoa</taxon>
        <taxon>Ecdysozoa</taxon>
        <taxon>Arthropoda</taxon>
        <taxon>Hexapoda</taxon>
        <taxon>Insecta</taxon>
        <taxon>Pterygota</taxon>
        <taxon>Neoptera</taxon>
        <taxon>Endopterygota</taxon>
        <taxon>Hymenoptera</taxon>
        <taxon>Apocrita</taxon>
        <taxon>Aculeata</taxon>
        <taxon>Formicoidea</taxon>
        <taxon>Formicidae</taxon>
        <taxon>Formicinae</taxon>
        <taxon>Lasius</taxon>
        <taxon>Lasius</taxon>
    </lineage>
</organism>
<gene>
    <name evidence="2" type="ORF">RF55_22833</name>
</gene>
<evidence type="ECO:0000313" key="3">
    <source>
        <dbReference type="Proteomes" id="UP000036403"/>
    </source>
</evidence>
<dbReference type="EMBL" id="LBMM01025119">
    <property type="protein sequence ID" value="KMQ82472.1"/>
    <property type="molecule type" value="Genomic_DNA"/>
</dbReference>
<sequence length="156" mass="16720">MKERKRKVFTTGFRPFLGPRAIHPAWVNLPSLATAGAEREGPYWPYKALSGGNWGRTSGTDGASRPAAHNRSKSHACGLADTPYMSGRGSRSSSTRPAPALAMWGSGLIDPAGPGQSSIAVHLVAKWLYRWSVAPAPFVWPLRSVPRLESGPGCPE</sequence>
<dbReference type="AlphaFoldDB" id="A0A0J7JWK0"/>
<protein>
    <submittedName>
        <fullName evidence="2">Uncharacterized protein</fullName>
    </submittedName>
</protein>